<name>K8Z833_9ENTE</name>
<comment type="caution">
    <text evidence="6">The sequence shown here is derived from an EMBL/GenBank/DDBJ whole genome shotgun (WGS) entry which is preliminary data.</text>
</comment>
<keyword evidence="7" id="KW-1185">Reference proteome</keyword>
<dbReference type="CDD" id="cd00093">
    <property type="entry name" value="HTH_XRE"/>
    <property type="match status" value="1"/>
</dbReference>
<dbReference type="SUPFAM" id="SSF110849">
    <property type="entry name" value="ParB/Sulfiredoxin"/>
    <property type="match status" value="1"/>
</dbReference>
<evidence type="ECO:0000259" key="5">
    <source>
        <dbReference type="PROSITE" id="PS50943"/>
    </source>
</evidence>
<dbReference type="InterPro" id="IPR050336">
    <property type="entry name" value="Chromosome_partition/occlusion"/>
</dbReference>
<protein>
    <submittedName>
        <fullName evidence="6">Chromosome or plasmid partitioning protein ParB / stage 0 sporulation protein J</fullName>
    </submittedName>
</protein>
<comment type="similarity">
    <text evidence="2">Belongs to the ParB family.</text>
</comment>
<dbReference type="GO" id="GO:0003677">
    <property type="term" value="F:DNA binding"/>
    <property type="evidence" value="ECO:0007669"/>
    <property type="project" value="UniProtKB-KW"/>
</dbReference>
<dbReference type="PANTHER" id="PTHR33375">
    <property type="entry name" value="CHROMOSOME-PARTITIONING PROTEIN PARB-RELATED"/>
    <property type="match status" value="1"/>
</dbReference>
<evidence type="ECO:0000313" key="6">
    <source>
        <dbReference type="EMBL" id="EKU27169.1"/>
    </source>
</evidence>
<dbReference type="SMART" id="SM00470">
    <property type="entry name" value="ParB"/>
    <property type="match status" value="1"/>
</dbReference>
<dbReference type="Gene3D" id="1.10.10.2830">
    <property type="match status" value="1"/>
</dbReference>
<dbReference type="GO" id="GO:0009295">
    <property type="term" value="C:nucleoid"/>
    <property type="evidence" value="ECO:0007669"/>
    <property type="project" value="UniProtKB-SubCell"/>
</dbReference>
<dbReference type="EMBL" id="AMYT01000019">
    <property type="protein sequence ID" value="EKU27169.1"/>
    <property type="molecule type" value="Genomic_DNA"/>
</dbReference>
<gene>
    <name evidence="6" type="ORF">C683_0947</name>
</gene>
<dbReference type="FunFam" id="3.90.1530.30:FF:000001">
    <property type="entry name" value="Chromosome partitioning protein ParB"/>
    <property type="match status" value="1"/>
</dbReference>
<dbReference type="PATRIC" id="fig|1234409.3.peg.898"/>
<dbReference type="InterPro" id="IPR003115">
    <property type="entry name" value="ParB_N"/>
</dbReference>
<dbReference type="NCBIfam" id="TIGR00180">
    <property type="entry name" value="parB_part"/>
    <property type="match status" value="1"/>
</dbReference>
<dbReference type="AlphaFoldDB" id="K8Z833"/>
<dbReference type="GO" id="GO:0045881">
    <property type="term" value="P:positive regulation of sporulation resulting in formation of a cellular spore"/>
    <property type="evidence" value="ECO:0007669"/>
    <property type="project" value="TreeGrafter"/>
</dbReference>
<dbReference type="OrthoDB" id="9802051at2"/>
<dbReference type="GO" id="GO:0005694">
    <property type="term" value="C:chromosome"/>
    <property type="evidence" value="ECO:0007669"/>
    <property type="project" value="TreeGrafter"/>
</dbReference>
<organism evidence="6 7">
    <name type="scientific">Catellicoccus marimammalium M35/04/3</name>
    <dbReference type="NCBI Taxonomy" id="1234409"/>
    <lineage>
        <taxon>Bacteria</taxon>
        <taxon>Bacillati</taxon>
        <taxon>Bacillota</taxon>
        <taxon>Bacilli</taxon>
        <taxon>Lactobacillales</taxon>
        <taxon>Enterococcaceae</taxon>
        <taxon>Catellicoccus</taxon>
    </lineage>
</organism>
<dbReference type="FunFam" id="1.10.10.2830:FF:000001">
    <property type="entry name" value="Chromosome partitioning protein ParB"/>
    <property type="match status" value="1"/>
</dbReference>
<feature type="domain" description="HTH cro/C1-type" evidence="5">
    <location>
        <begin position="133"/>
        <end position="160"/>
    </location>
</feature>
<dbReference type="InterPro" id="IPR041468">
    <property type="entry name" value="HTH_ParB/Spo0J"/>
</dbReference>
<dbReference type="Proteomes" id="UP000016057">
    <property type="component" value="Unassembled WGS sequence"/>
</dbReference>
<dbReference type="STRING" id="1234409.C683_0947"/>
<keyword evidence="4" id="KW-0238">DNA-binding</keyword>
<dbReference type="GO" id="GO:0007059">
    <property type="term" value="P:chromosome segregation"/>
    <property type="evidence" value="ECO:0007669"/>
    <property type="project" value="UniProtKB-KW"/>
</dbReference>
<dbReference type="eggNOG" id="COG1475">
    <property type="taxonomic scope" value="Bacteria"/>
</dbReference>
<proteinExistence type="inferred from homology"/>
<dbReference type="RefSeq" id="WP_009491346.1">
    <property type="nucleotide sequence ID" value="NZ_AMYT01000019.1"/>
</dbReference>
<reference evidence="6 7" key="1">
    <citation type="journal article" date="2013" name="Genome Announc.">
        <title>Draft Genome Sequence of Catellicoccus marimammalium, a Novel Species Commonly Found in Gull Feces.</title>
        <authorList>
            <person name="Weigand M.R."/>
            <person name="Ryu H."/>
            <person name="Bozcek L."/>
            <person name="Konstantinidis K.T."/>
            <person name="Santo Domingo J.W."/>
        </authorList>
    </citation>
    <scope>NUCLEOTIDE SEQUENCE [LARGE SCALE GENOMIC DNA]</scope>
    <source>
        <strain evidence="6 7">M35/04/3</strain>
    </source>
</reference>
<dbReference type="PROSITE" id="PS50943">
    <property type="entry name" value="HTH_CROC1"/>
    <property type="match status" value="1"/>
</dbReference>
<dbReference type="InterPro" id="IPR001387">
    <property type="entry name" value="Cro/C1-type_HTH"/>
</dbReference>
<keyword evidence="3" id="KW-0159">Chromosome partition</keyword>
<accession>K8Z833</accession>
<dbReference type="SUPFAM" id="SSF109709">
    <property type="entry name" value="KorB DNA-binding domain-like"/>
    <property type="match status" value="1"/>
</dbReference>
<dbReference type="Pfam" id="PF02195">
    <property type="entry name" value="ParB_N"/>
    <property type="match status" value="1"/>
</dbReference>
<dbReference type="Gene3D" id="3.90.1530.30">
    <property type="match status" value="1"/>
</dbReference>
<dbReference type="InterPro" id="IPR004437">
    <property type="entry name" value="ParB/RepB/Spo0J"/>
</dbReference>
<dbReference type="PANTHER" id="PTHR33375:SF1">
    <property type="entry name" value="CHROMOSOME-PARTITIONING PROTEIN PARB-RELATED"/>
    <property type="match status" value="1"/>
</dbReference>
<evidence type="ECO:0000256" key="1">
    <source>
        <dbReference type="ARBA" id="ARBA00004453"/>
    </source>
</evidence>
<dbReference type="CDD" id="cd16393">
    <property type="entry name" value="SPO0J_N"/>
    <property type="match status" value="1"/>
</dbReference>
<evidence type="ECO:0000256" key="4">
    <source>
        <dbReference type="ARBA" id="ARBA00023125"/>
    </source>
</evidence>
<evidence type="ECO:0000256" key="3">
    <source>
        <dbReference type="ARBA" id="ARBA00022829"/>
    </source>
</evidence>
<comment type="subcellular location">
    <subcellularLocation>
        <location evidence="1">Cytoplasm</location>
        <location evidence="1">Nucleoid</location>
    </subcellularLocation>
</comment>
<dbReference type="InterPro" id="IPR036086">
    <property type="entry name" value="ParB/Sulfiredoxin_sf"/>
</dbReference>
<sequence length="284" mass="32747">MNHHGLGRGMAAFFPEEEKLEIEVVEEIALDQLRPNPYQPRKVFDEAALDELAQSIEKNGIFQPILVRKSSVFGYEIIAGERRFRASQKLKKETVPCIVRQLADEEMMQIAVLENLQREDLTPLEEAQSYDTLMKQLNITQEQLAQRLGKSRSYIANYLRLLSLPPAIQEMVTNKELAVGKARAVLGLKSEKEQLAFAKKIIAEQWNAREVEQHLKEWQEKALSKKQKEQKARSIYEEKIENELRHKFQIPVELKRKGKKVELLFADDSDFATFLDQLEIGEGG</sequence>
<evidence type="ECO:0000256" key="2">
    <source>
        <dbReference type="ARBA" id="ARBA00006295"/>
    </source>
</evidence>
<dbReference type="Pfam" id="PF17762">
    <property type="entry name" value="HTH_ParB"/>
    <property type="match status" value="1"/>
</dbReference>
<evidence type="ECO:0000313" key="7">
    <source>
        <dbReference type="Proteomes" id="UP000016057"/>
    </source>
</evidence>